<proteinExistence type="predicted"/>
<dbReference type="RefSeq" id="XP_033671562.1">
    <property type="nucleotide sequence ID" value="XM_033811870.1"/>
</dbReference>
<gene>
    <name evidence="1" type="ORF">M409DRAFT_51676</name>
</gene>
<keyword evidence="2" id="KW-1185">Reference proteome</keyword>
<sequence length="224" mass="23949">MMLRSSHLEDARGPHMYPGDLRSAVPMFHIISTVLTGVAIPAVLDTVPGAEVDALHGPLPDKFKEHTFLNVAGFEPFAFVLESSIAASRAAVAGEALYGAGNDFEGAGVGFGFRSAGEALFGAENEFEGAGLRASPSSVLERSPSCFKLAHGQSQEVRRLTFRMRAAARLPGNRPAETWAVVVIIVVMFVKICCAVGEWKESLWLGGARASRGLPRQERALDIV</sequence>
<dbReference type="AlphaFoldDB" id="A0A6A6CVD5"/>
<evidence type="ECO:0000313" key="1">
    <source>
        <dbReference type="EMBL" id="KAF2170673.1"/>
    </source>
</evidence>
<organism evidence="1 2">
    <name type="scientific">Zasmidium cellare ATCC 36951</name>
    <dbReference type="NCBI Taxonomy" id="1080233"/>
    <lineage>
        <taxon>Eukaryota</taxon>
        <taxon>Fungi</taxon>
        <taxon>Dikarya</taxon>
        <taxon>Ascomycota</taxon>
        <taxon>Pezizomycotina</taxon>
        <taxon>Dothideomycetes</taxon>
        <taxon>Dothideomycetidae</taxon>
        <taxon>Mycosphaerellales</taxon>
        <taxon>Mycosphaerellaceae</taxon>
        <taxon>Zasmidium</taxon>
    </lineage>
</organism>
<evidence type="ECO:0000313" key="2">
    <source>
        <dbReference type="Proteomes" id="UP000799537"/>
    </source>
</evidence>
<dbReference type="Proteomes" id="UP000799537">
    <property type="component" value="Unassembled WGS sequence"/>
</dbReference>
<name>A0A6A6CVD5_ZASCE</name>
<dbReference type="GeneID" id="54565142"/>
<reference evidence="1" key="1">
    <citation type="journal article" date="2020" name="Stud. Mycol.">
        <title>101 Dothideomycetes genomes: a test case for predicting lifestyles and emergence of pathogens.</title>
        <authorList>
            <person name="Haridas S."/>
            <person name="Albert R."/>
            <person name="Binder M."/>
            <person name="Bloem J."/>
            <person name="Labutti K."/>
            <person name="Salamov A."/>
            <person name="Andreopoulos B."/>
            <person name="Baker S."/>
            <person name="Barry K."/>
            <person name="Bills G."/>
            <person name="Bluhm B."/>
            <person name="Cannon C."/>
            <person name="Castanera R."/>
            <person name="Culley D."/>
            <person name="Daum C."/>
            <person name="Ezra D."/>
            <person name="Gonzalez J."/>
            <person name="Henrissat B."/>
            <person name="Kuo A."/>
            <person name="Liang C."/>
            <person name="Lipzen A."/>
            <person name="Lutzoni F."/>
            <person name="Magnuson J."/>
            <person name="Mondo S."/>
            <person name="Nolan M."/>
            <person name="Ohm R."/>
            <person name="Pangilinan J."/>
            <person name="Park H.-J."/>
            <person name="Ramirez L."/>
            <person name="Alfaro M."/>
            <person name="Sun H."/>
            <person name="Tritt A."/>
            <person name="Yoshinaga Y."/>
            <person name="Zwiers L.-H."/>
            <person name="Turgeon B."/>
            <person name="Goodwin S."/>
            <person name="Spatafora J."/>
            <person name="Crous P."/>
            <person name="Grigoriev I."/>
        </authorList>
    </citation>
    <scope>NUCLEOTIDE SEQUENCE</scope>
    <source>
        <strain evidence="1">ATCC 36951</strain>
    </source>
</reference>
<protein>
    <submittedName>
        <fullName evidence="1">Uncharacterized protein</fullName>
    </submittedName>
</protein>
<dbReference type="EMBL" id="ML993585">
    <property type="protein sequence ID" value="KAF2170673.1"/>
    <property type="molecule type" value="Genomic_DNA"/>
</dbReference>
<accession>A0A6A6CVD5</accession>